<accession>H6LJS3</accession>
<gene>
    <name evidence="2" type="ordered locus">Awo_c06800</name>
</gene>
<dbReference type="InterPro" id="IPR036568">
    <property type="entry name" value="GGCT-like_sf"/>
</dbReference>
<protein>
    <recommendedName>
        <fullName evidence="1">Gamma-glutamylcyclotransferase AIG2-like domain-containing protein</fullName>
    </recommendedName>
</protein>
<feature type="domain" description="Gamma-glutamylcyclotransferase AIG2-like" evidence="1">
    <location>
        <begin position="9"/>
        <end position="107"/>
    </location>
</feature>
<dbReference type="STRING" id="931626.Awo_c06800"/>
<evidence type="ECO:0000259" key="1">
    <source>
        <dbReference type="Pfam" id="PF06094"/>
    </source>
</evidence>
<name>H6LJS3_ACEWD</name>
<dbReference type="EMBL" id="CP002987">
    <property type="protein sequence ID" value="AFA47474.1"/>
    <property type="molecule type" value="Genomic_DNA"/>
</dbReference>
<dbReference type="eggNOG" id="COG2105">
    <property type="taxonomic scope" value="Bacteria"/>
</dbReference>
<dbReference type="HOGENOM" id="CLU_848939_0_0_9"/>
<dbReference type="OrthoDB" id="2087462at2"/>
<dbReference type="SUPFAM" id="SSF110857">
    <property type="entry name" value="Gamma-glutamyl cyclotransferase-like"/>
    <property type="match status" value="1"/>
</dbReference>
<reference evidence="2 3" key="2">
    <citation type="journal article" date="2012" name="PLoS ONE">
        <title>An ancient pathway combining carbon dioxide fixation with the generation and utilization of a sodium ion gradient for ATP synthesis.</title>
        <authorList>
            <person name="Poehlein A."/>
            <person name="Schmidt S."/>
            <person name="Kaster A.K."/>
            <person name="Goenrich M."/>
            <person name="Vollmers J."/>
            <person name="Thurmer A."/>
            <person name="Bertsch J."/>
            <person name="Schuchmann K."/>
            <person name="Voigt B."/>
            <person name="Hecker M."/>
            <person name="Daniel R."/>
            <person name="Thauer R.K."/>
            <person name="Gottschalk G."/>
            <person name="Muller V."/>
        </authorList>
    </citation>
    <scope>NUCLEOTIDE SEQUENCE [LARGE SCALE GENOMIC DNA]</scope>
    <source>
        <strain evidence="3">ATCC 29683 / DSM 1030 / JCM 2381 / KCTC 1655 / WB1</strain>
    </source>
</reference>
<dbReference type="KEGG" id="awo:Awo_c06800"/>
<dbReference type="Pfam" id="PF06094">
    <property type="entry name" value="GGACT"/>
    <property type="match status" value="1"/>
</dbReference>
<evidence type="ECO:0000313" key="3">
    <source>
        <dbReference type="Proteomes" id="UP000007177"/>
    </source>
</evidence>
<dbReference type="RefSeq" id="WP_014355077.1">
    <property type="nucleotide sequence ID" value="NC_016894.1"/>
</dbReference>
<dbReference type="AlphaFoldDB" id="H6LJS3"/>
<dbReference type="Gene3D" id="3.10.490.10">
    <property type="entry name" value="Gamma-glutamyl cyclotransferase-like"/>
    <property type="match status" value="1"/>
</dbReference>
<reference evidence="3" key="1">
    <citation type="submission" date="2011-07" db="EMBL/GenBank/DDBJ databases">
        <title>Complete genome sequence of Acetobacterium woodii.</title>
        <authorList>
            <person name="Poehlein A."/>
            <person name="Schmidt S."/>
            <person name="Kaster A.-K."/>
            <person name="Goenrich M."/>
            <person name="Vollmers J."/>
            <person name="Thuermer A."/>
            <person name="Gottschalk G."/>
            <person name="Thauer R.K."/>
            <person name="Daniel R."/>
            <person name="Mueller V."/>
        </authorList>
    </citation>
    <scope>NUCLEOTIDE SEQUENCE [LARGE SCALE GENOMIC DNA]</scope>
    <source>
        <strain evidence="3">ATCC 29683 / DSM 1030 / JCM 2381 / KCTC 1655 / WB1</strain>
    </source>
</reference>
<dbReference type="InterPro" id="IPR009288">
    <property type="entry name" value="AIG2-like_dom"/>
</dbReference>
<sequence>MGEDKIEFLFTYGTFRDLSIQTAFFKRAVNMTAATLEGYAVFGGEDGFFFISQEENAVTNGFVLELSPQEMWIADQWEEIPFYEREKRLVKTDFGQVEAWVYLKSAENKKIKVDNAEMSANVALAELTEEIQKFQLYQNIRTIPNGDFYMVIDGMIADNEKWRANLKNRTRLKKISNGYKKFITLSQTALKQKNVIMTNASIGGTHYFYLSSHHIKTRIPGALYFFENEKKVRIIIAFPCLLVDLDDVIKAYETNKLLIETESWQQYLGEVGLHCCDVIKKLYCVNGISSQFDQEYEKRLNDDVQWFYYKEQNWYDERIKNHVAVIY</sequence>
<evidence type="ECO:0000313" key="2">
    <source>
        <dbReference type="EMBL" id="AFA47474.1"/>
    </source>
</evidence>
<dbReference type="CDD" id="cd06661">
    <property type="entry name" value="GGCT_like"/>
    <property type="match status" value="1"/>
</dbReference>
<dbReference type="Proteomes" id="UP000007177">
    <property type="component" value="Chromosome"/>
</dbReference>
<keyword evidence="3" id="KW-1185">Reference proteome</keyword>
<proteinExistence type="predicted"/>
<dbReference type="InterPro" id="IPR013024">
    <property type="entry name" value="GGCT-like"/>
</dbReference>
<organism evidence="2 3">
    <name type="scientific">Acetobacterium woodii (strain ATCC 29683 / DSM 1030 / JCM 2381 / KCTC 1655 / WB1)</name>
    <dbReference type="NCBI Taxonomy" id="931626"/>
    <lineage>
        <taxon>Bacteria</taxon>
        <taxon>Bacillati</taxon>
        <taxon>Bacillota</taxon>
        <taxon>Clostridia</taxon>
        <taxon>Eubacteriales</taxon>
        <taxon>Eubacteriaceae</taxon>
        <taxon>Acetobacterium</taxon>
    </lineage>
</organism>